<comment type="subcellular location">
    <subcellularLocation>
        <location evidence="1">Cell membrane</location>
        <topology evidence="1">Single-pass type I membrane protein</topology>
    </subcellularLocation>
</comment>
<evidence type="ECO:0000256" key="9">
    <source>
        <dbReference type="ARBA" id="ARBA00023180"/>
    </source>
</evidence>
<dbReference type="PANTHER" id="PTHR25466">
    <property type="entry name" value="T-LYMPHOCYTE ACTIVATION ANTIGEN"/>
    <property type="match status" value="1"/>
</dbReference>
<organism evidence="13 14">
    <name type="scientific">Acanthaster planci</name>
    <name type="common">Crown-of-thorns starfish</name>
    <dbReference type="NCBI Taxonomy" id="133434"/>
    <lineage>
        <taxon>Eukaryota</taxon>
        <taxon>Metazoa</taxon>
        <taxon>Echinodermata</taxon>
        <taxon>Eleutherozoa</taxon>
        <taxon>Asterozoa</taxon>
        <taxon>Asteroidea</taxon>
        <taxon>Valvatacea</taxon>
        <taxon>Valvatida</taxon>
        <taxon>Acanthasteridae</taxon>
        <taxon>Acanthaster</taxon>
    </lineage>
</organism>
<keyword evidence="7" id="KW-1015">Disulfide bond</keyword>
<evidence type="ECO:0000256" key="8">
    <source>
        <dbReference type="ARBA" id="ARBA00023170"/>
    </source>
</evidence>
<evidence type="ECO:0000313" key="14">
    <source>
        <dbReference type="RefSeq" id="XP_022093814.1"/>
    </source>
</evidence>
<keyword evidence="10" id="KW-0393">Immunoglobulin domain</keyword>
<evidence type="ECO:0000256" key="7">
    <source>
        <dbReference type="ARBA" id="ARBA00023157"/>
    </source>
</evidence>
<dbReference type="SUPFAM" id="SSF48726">
    <property type="entry name" value="Immunoglobulin"/>
    <property type="match status" value="2"/>
</dbReference>
<reference evidence="14" key="1">
    <citation type="submission" date="2025-08" db="UniProtKB">
        <authorList>
            <consortium name="RefSeq"/>
        </authorList>
    </citation>
    <scope>IDENTIFICATION</scope>
</reference>
<name>A0A8B7YKL9_ACAPL</name>
<dbReference type="InterPro" id="IPR013783">
    <property type="entry name" value="Ig-like_fold"/>
</dbReference>
<dbReference type="OMA" id="HQLESTC"/>
<dbReference type="GO" id="GO:0071222">
    <property type="term" value="P:cellular response to lipopolysaccharide"/>
    <property type="evidence" value="ECO:0007669"/>
    <property type="project" value="TreeGrafter"/>
</dbReference>
<feature type="domain" description="Ig-like" evidence="12">
    <location>
        <begin position="159"/>
        <end position="266"/>
    </location>
</feature>
<evidence type="ECO:0000313" key="13">
    <source>
        <dbReference type="Proteomes" id="UP000694845"/>
    </source>
</evidence>
<dbReference type="GeneID" id="110981002"/>
<keyword evidence="8" id="KW-0675">Receptor</keyword>
<sequence>MGSDIMRYRCEAHGVAVGSENGSHLLVSVRKISPKVHADRVVFLERGQHGIVPFLQNTPFAYKPEDLDCVFWYFGSRDREHAIGSYSHDTISPQNGICLGCNNISSNLALVIQNVTDSDEGTYFYTVVPHVGRLHEGTVEVAVKVSAKKPFPVVPGCVPQQSELSDECIISVPHDMVNVTLTCKVEQVKPPVAIRWSIVFQDGRVEEAESTYTRYLTEAHQPGSSSDNTYTTASSLYLSKTVNDSVKYRCKAYGVAAGGENGRQVTVTVRRDLAPVWADTTRTTSPDLVKNFYIVMAISVVMFVLLLLSLIVLFWVIKSRNHRKTIKGVMATQDHQLESTC</sequence>
<evidence type="ECO:0000256" key="6">
    <source>
        <dbReference type="ARBA" id="ARBA00023136"/>
    </source>
</evidence>
<keyword evidence="9" id="KW-0325">Glycoprotein</keyword>
<keyword evidence="5 11" id="KW-1133">Transmembrane helix</keyword>
<proteinExistence type="predicted"/>
<dbReference type="SMART" id="SM00409">
    <property type="entry name" value="IG"/>
    <property type="match status" value="2"/>
</dbReference>
<keyword evidence="6 11" id="KW-0472">Membrane</keyword>
<dbReference type="Pfam" id="PF07686">
    <property type="entry name" value="V-set"/>
    <property type="match status" value="1"/>
</dbReference>
<dbReference type="InterPro" id="IPR003599">
    <property type="entry name" value="Ig_sub"/>
</dbReference>
<dbReference type="PANTHER" id="PTHR25466:SF14">
    <property type="entry name" value="BUTYROPHILIN SUBFAMILY 2 MEMBER A2-LIKE-RELATED"/>
    <property type="match status" value="1"/>
</dbReference>
<dbReference type="InterPro" id="IPR013106">
    <property type="entry name" value="Ig_V-set"/>
</dbReference>
<dbReference type="InterPro" id="IPR051713">
    <property type="entry name" value="T-cell_Activation_Regulation"/>
</dbReference>
<dbReference type="GO" id="GO:0009897">
    <property type="term" value="C:external side of plasma membrane"/>
    <property type="evidence" value="ECO:0007669"/>
    <property type="project" value="TreeGrafter"/>
</dbReference>
<dbReference type="InterPro" id="IPR036179">
    <property type="entry name" value="Ig-like_dom_sf"/>
</dbReference>
<dbReference type="RefSeq" id="XP_022093814.1">
    <property type="nucleotide sequence ID" value="XM_022238122.1"/>
</dbReference>
<dbReference type="GO" id="GO:0007166">
    <property type="term" value="P:cell surface receptor signaling pathway"/>
    <property type="evidence" value="ECO:0007669"/>
    <property type="project" value="TreeGrafter"/>
</dbReference>
<keyword evidence="4" id="KW-0732">Signal</keyword>
<dbReference type="Gene3D" id="2.60.40.10">
    <property type="entry name" value="Immunoglobulins"/>
    <property type="match status" value="2"/>
</dbReference>
<keyword evidence="13" id="KW-1185">Reference proteome</keyword>
<evidence type="ECO:0000256" key="3">
    <source>
        <dbReference type="ARBA" id="ARBA00022692"/>
    </source>
</evidence>
<keyword evidence="2" id="KW-1003">Cell membrane</keyword>
<feature type="transmembrane region" description="Helical" evidence="11">
    <location>
        <begin position="292"/>
        <end position="317"/>
    </location>
</feature>
<protein>
    <submittedName>
        <fullName evidence="14">CD226 antigen-like</fullName>
    </submittedName>
</protein>
<dbReference type="KEGG" id="aplc:110981002"/>
<evidence type="ECO:0000256" key="2">
    <source>
        <dbReference type="ARBA" id="ARBA00022475"/>
    </source>
</evidence>
<accession>A0A8B7YKL9</accession>
<dbReference type="Proteomes" id="UP000694845">
    <property type="component" value="Unplaced"/>
</dbReference>
<dbReference type="OrthoDB" id="9983389at2759"/>
<evidence type="ECO:0000256" key="11">
    <source>
        <dbReference type="SAM" id="Phobius"/>
    </source>
</evidence>
<dbReference type="GO" id="GO:0006955">
    <property type="term" value="P:immune response"/>
    <property type="evidence" value="ECO:0007669"/>
    <property type="project" value="TreeGrafter"/>
</dbReference>
<dbReference type="InterPro" id="IPR007110">
    <property type="entry name" value="Ig-like_dom"/>
</dbReference>
<dbReference type="AlphaFoldDB" id="A0A8B7YKL9"/>
<evidence type="ECO:0000256" key="1">
    <source>
        <dbReference type="ARBA" id="ARBA00004251"/>
    </source>
</evidence>
<gene>
    <name evidence="14" type="primary">LOC110981002</name>
</gene>
<evidence type="ECO:0000256" key="5">
    <source>
        <dbReference type="ARBA" id="ARBA00022989"/>
    </source>
</evidence>
<keyword evidence="3 11" id="KW-0812">Transmembrane</keyword>
<evidence type="ECO:0000259" key="12">
    <source>
        <dbReference type="PROSITE" id="PS50835"/>
    </source>
</evidence>
<dbReference type="PROSITE" id="PS50835">
    <property type="entry name" value="IG_LIKE"/>
    <property type="match status" value="1"/>
</dbReference>
<evidence type="ECO:0000256" key="10">
    <source>
        <dbReference type="ARBA" id="ARBA00023319"/>
    </source>
</evidence>
<evidence type="ECO:0000256" key="4">
    <source>
        <dbReference type="ARBA" id="ARBA00022729"/>
    </source>
</evidence>